<dbReference type="GO" id="GO:0051707">
    <property type="term" value="P:response to other organism"/>
    <property type="evidence" value="ECO:0007669"/>
    <property type="project" value="UniProtKB-ARBA"/>
</dbReference>
<evidence type="ECO:0000256" key="6">
    <source>
        <dbReference type="PROSITE-ProRule" id="PRU10141"/>
    </source>
</evidence>
<evidence type="ECO:0000259" key="7">
    <source>
        <dbReference type="PROSITE" id="PS50011"/>
    </source>
</evidence>
<name>A0A822YZ03_NELNU</name>
<dbReference type="PANTHER" id="PTHR27007">
    <property type="match status" value="1"/>
</dbReference>
<organism evidence="8 9">
    <name type="scientific">Nelumbo nucifera</name>
    <name type="common">Sacred lotus</name>
    <dbReference type="NCBI Taxonomy" id="4432"/>
    <lineage>
        <taxon>Eukaryota</taxon>
        <taxon>Viridiplantae</taxon>
        <taxon>Streptophyta</taxon>
        <taxon>Embryophyta</taxon>
        <taxon>Tracheophyta</taxon>
        <taxon>Spermatophyta</taxon>
        <taxon>Magnoliopsida</taxon>
        <taxon>Proteales</taxon>
        <taxon>Nelumbonaceae</taxon>
        <taxon>Nelumbo</taxon>
    </lineage>
</organism>
<dbReference type="Proteomes" id="UP000607653">
    <property type="component" value="Unassembled WGS sequence"/>
</dbReference>
<dbReference type="InterPro" id="IPR000719">
    <property type="entry name" value="Prot_kinase_dom"/>
</dbReference>
<dbReference type="SMART" id="SM00219">
    <property type="entry name" value="TyrKc"/>
    <property type="match status" value="1"/>
</dbReference>
<sequence>MKLGEGGFGGVYRGFLSDRKLDIAVKRISEGSKQGIKEYKAEVKIISQLRHRHLVKLVGWCHKQRELLLVYEFMPNGSLDSHLFKDKTLLTWKVRYNIALGLASSLLYNRGTHPYLVLKFNQL</sequence>
<gene>
    <name evidence="8" type="ORF">HUJ06_013647</name>
</gene>
<dbReference type="AlphaFoldDB" id="A0A822YZ03"/>
<dbReference type="GO" id="GO:0004674">
    <property type="term" value="F:protein serine/threonine kinase activity"/>
    <property type="evidence" value="ECO:0007669"/>
    <property type="project" value="UniProtKB-KW"/>
</dbReference>
<evidence type="ECO:0000256" key="5">
    <source>
        <dbReference type="ARBA" id="ARBA00022840"/>
    </source>
</evidence>
<evidence type="ECO:0000256" key="3">
    <source>
        <dbReference type="ARBA" id="ARBA00022741"/>
    </source>
</evidence>
<keyword evidence="5 6" id="KW-0067">ATP-binding</keyword>
<keyword evidence="1" id="KW-0723">Serine/threonine-protein kinase</keyword>
<feature type="binding site" evidence="6">
    <location>
        <position position="26"/>
    </location>
    <ligand>
        <name>ATP</name>
        <dbReference type="ChEBI" id="CHEBI:30616"/>
    </ligand>
</feature>
<keyword evidence="3 6" id="KW-0547">Nucleotide-binding</keyword>
<dbReference type="PROSITE" id="PS00107">
    <property type="entry name" value="PROTEIN_KINASE_ATP"/>
    <property type="match status" value="1"/>
</dbReference>
<keyword evidence="2" id="KW-0808">Transferase</keyword>
<dbReference type="Pfam" id="PF07714">
    <property type="entry name" value="PK_Tyr_Ser-Thr"/>
    <property type="match status" value="1"/>
</dbReference>
<reference evidence="8 9" key="1">
    <citation type="journal article" date="2020" name="Mol. Biol. Evol.">
        <title>Distinct Expression and Methylation Patterns for Genes with Different Fates following a Single Whole-Genome Duplication in Flowering Plants.</title>
        <authorList>
            <person name="Shi T."/>
            <person name="Rahmani R.S."/>
            <person name="Gugger P.F."/>
            <person name="Wang M."/>
            <person name="Li H."/>
            <person name="Zhang Y."/>
            <person name="Li Z."/>
            <person name="Wang Q."/>
            <person name="Van de Peer Y."/>
            <person name="Marchal K."/>
            <person name="Chen J."/>
        </authorList>
    </citation>
    <scope>NUCLEOTIDE SEQUENCE [LARGE SCALE GENOMIC DNA]</scope>
    <source>
        <tissue evidence="8">Leaf</tissue>
    </source>
</reference>
<dbReference type="InterPro" id="IPR017441">
    <property type="entry name" value="Protein_kinase_ATP_BS"/>
</dbReference>
<evidence type="ECO:0000313" key="8">
    <source>
        <dbReference type="EMBL" id="DAD39324.1"/>
    </source>
</evidence>
<keyword evidence="9" id="KW-1185">Reference proteome</keyword>
<dbReference type="InterPro" id="IPR001245">
    <property type="entry name" value="Ser-Thr/Tyr_kinase_cat_dom"/>
</dbReference>
<evidence type="ECO:0000256" key="2">
    <source>
        <dbReference type="ARBA" id="ARBA00022679"/>
    </source>
</evidence>
<dbReference type="InterPro" id="IPR050528">
    <property type="entry name" value="L-type_Lectin-RKs"/>
</dbReference>
<dbReference type="InterPro" id="IPR011009">
    <property type="entry name" value="Kinase-like_dom_sf"/>
</dbReference>
<dbReference type="EMBL" id="DUZY01000005">
    <property type="protein sequence ID" value="DAD39324.1"/>
    <property type="molecule type" value="Genomic_DNA"/>
</dbReference>
<accession>A0A822YZ03</accession>
<dbReference type="InterPro" id="IPR020635">
    <property type="entry name" value="Tyr_kinase_cat_dom"/>
</dbReference>
<evidence type="ECO:0000256" key="1">
    <source>
        <dbReference type="ARBA" id="ARBA00022527"/>
    </source>
</evidence>
<proteinExistence type="predicted"/>
<comment type="caution">
    <text evidence="8">The sequence shown here is derived from an EMBL/GenBank/DDBJ whole genome shotgun (WGS) entry which is preliminary data.</text>
</comment>
<evidence type="ECO:0000256" key="4">
    <source>
        <dbReference type="ARBA" id="ARBA00022777"/>
    </source>
</evidence>
<feature type="domain" description="Protein kinase" evidence="7">
    <location>
        <begin position="1"/>
        <end position="123"/>
    </location>
</feature>
<dbReference type="GO" id="GO:0004713">
    <property type="term" value="F:protein tyrosine kinase activity"/>
    <property type="evidence" value="ECO:0007669"/>
    <property type="project" value="InterPro"/>
</dbReference>
<dbReference type="SUPFAM" id="SSF56112">
    <property type="entry name" value="Protein kinase-like (PK-like)"/>
    <property type="match status" value="1"/>
</dbReference>
<dbReference type="Gene3D" id="1.10.510.10">
    <property type="entry name" value="Transferase(Phosphotransferase) domain 1"/>
    <property type="match status" value="1"/>
</dbReference>
<dbReference type="GO" id="GO:0005524">
    <property type="term" value="F:ATP binding"/>
    <property type="evidence" value="ECO:0007669"/>
    <property type="project" value="UniProtKB-UniRule"/>
</dbReference>
<dbReference type="PROSITE" id="PS50011">
    <property type="entry name" value="PROTEIN_KINASE_DOM"/>
    <property type="match status" value="1"/>
</dbReference>
<protein>
    <recommendedName>
        <fullName evidence="7">Protein kinase domain-containing protein</fullName>
    </recommendedName>
</protein>
<evidence type="ECO:0000313" key="9">
    <source>
        <dbReference type="Proteomes" id="UP000607653"/>
    </source>
</evidence>
<keyword evidence="4" id="KW-0418">Kinase</keyword>
<dbReference type="FunFam" id="3.30.200.20:FF:000039">
    <property type="entry name" value="receptor-like protein kinase FERONIA"/>
    <property type="match status" value="1"/>
</dbReference>